<sequence>MRILKISICHQPFAISHQNGSVLISLLITAATFSIIVYSLLAVIATQFDFSFRQVAHDQSLNIAEAGVNYYRWHLLQAPADFQDGTGTSGPYIHDYRDPQGTLIGKYSLEIIPPDQGSSVLTIKSTGWTTDFPTVKRTVVVRLGQSSYASYAFLNNASLWFGTGITVNGKIHGNNGIRQDGVNASTVTSAVSTYTCGSETGCNPPQTKPAVWGIGEDQSLWEFPVPAVDFDTLSFDFVQMRNQAQANGVYYGVSGDYGYNVVFNANATVSIYRVTSSSRVDGYAVEDGCQLRRQIINNQTLLGTYTVSETPIIFLEDRTWVSGVVNGKTTLVAARFPTETYSTDIWINNNLTYLAKDGNHSLGIIAQHDIYYARDIPDNFEIDAALMAQQGHIIRHGYLSFCGSHPNAVRNSLTIYGSLISNLKSYWNFGTTPSSGFRTRTTTFDPNLVYEPPPYYPTVGGYDFLSWNEE</sequence>
<comment type="caution">
    <text evidence="2">The sequence shown here is derived from an EMBL/GenBank/DDBJ whole genome shotgun (WGS) entry which is preliminary data.</text>
</comment>
<name>A0A1G1VMJ1_9BACT</name>
<proteinExistence type="predicted"/>
<gene>
    <name evidence="2" type="ORF">A2785_03105</name>
</gene>
<keyword evidence="1" id="KW-0472">Membrane</keyword>
<evidence type="ECO:0000313" key="3">
    <source>
        <dbReference type="Proteomes" id="UP000179069"/>
    </source>
</evidence>
<evidence type="ECO:0000256" key="1">
    <source>
        <dbReference type="SAM" id="Phobius"/>
    </source>
</evidence>
<reference evidence="2 3" key="1">
    <citation type="journal article" date="2016" name="Nat. Commun.">
        <title>Thousands of microbial genomes shed light on interconnected biogeochemical processes in an aquifer system.</title>
        <authorList>
            <person name="Anantharaman K."/>
            <person name="Brown C.T."/>
            <person name="Hug L.A."/>
            <person name="Sharon I."/>
            <person name="Castelle C.J."/>
            <person name="Probst A.J."/>
            <person name="Thomas B.C."/>
            <person name="Singh A."/>
            <person name="Wilkins M.J."/>
            <person name="Karaoz U."/>
            <person name="Brodie E.L."/>
            <person name="Williams K.H."/>
            <person name="Hubbard S.S."/>
            <person name="Banfield J.F."/>
        </authorList>
    </citation>
    <scope>NUCLEOTIDE SEQUENCE [LARGE SCALE GENOMIC DNA]</scope>
</reference>
<dbReference type="AlphaFoldDB" id="A0A1G1VMJ1"/>
<accession>A0A1G1VMJ1</accession>
<evidence type="ECO:0008006" key="4">
    <source>
        <dbReference type="Google" id="ProtNLM"/>
    </source>
</evidence>
<dbReference type="EMBL" id="MHCI01000014">
    <property type="protein sequence ID" value="OGY16554.1"/>
    <property type="molecule type" value="Genomic_DNA"/>
</dbReference>
<keyword evidence="1" id="KW-0812">Transmembrane</keyword>
<organism evidence="2 3">
    <name type="scientific">Candidatus Chisholmbacteria bacterium RIFCSPHIGHO2_01_FULL_49_18</name>
    <dbReference type="NCBI Taxonomy" id="1797590"/>
    <lineage>
        <taxon>Bacteria</taxon>
        <taxon>Candidatus Chisholmiibacteriota</taxon>
    </lineage>
</organism>
<protein>
    <recommendedName>
        <fullName evidence="4">DUF4900 domain-containing protein</fullName>
    </recommendedName>
</protein>
<evidence type="ECO:0000313" key="2">
    <source>
        <dbReference type="EMBL" id="OGY16554.1"/>
    </source>
</evidence>
<feature type="transmembrane region" description="Helical" evidence="1">
    <location>
        <begin position="21"/>
        <end position="45"/>
    </location>
</feature>
<dbReference type="Proteomes" id="UP000179069">
    <property type="component" value="Unassembled WGS sequence"/>
</dbReference>
<keyword evidence="1" id="KW-1133">Transmembrane helix</keyword>